<evidence type="ECO:0000313" key="2">
    <source>
        <dbReference type="EMBL" id="WGH75954.1"/>
    </source>
</evidence>
<proteinExistence type="predicted"/>
<dbReference type="Gene3D" id="2.40.128.110">
    <property type="entry name" value="Lipid/polyisoprenoid-binding, YceI-like"/>
    <property type="match status" value="1"/>
</dbReference>
<evidence type="ECO:0000313" key="3">
    <source>
        <dbReference type="Proteomes" id="UP001232001"/>
    </source>
</evidence>
<dbReference type="RefSeq" id="WP_279651825.1">
    <property type="nucleotide sequence ID" value="NZ_CP122539.1"/>
</dbReference>
<sequence>MRLLVTYLSILLIPFLTTSKSTTVVISNDSKLTILGYTNINTFECQLDFQFVNPTLDVGYEQRGKKISFRNANLKIANSCFDCGKKMMNKDFLKLLKTKQYPNIEILLNEIDLISQQQALARVQLKIAGRKKEITVPIKISNEQHLSVQGCMDVKLSDFELEAPRKMLGLVVVSDAIEIHFDLNIKNKEIKKN</sequence>
<gene>
    <name evidence="2" type="ORF">P8625_01960</name>
</gene>
<organism evidence="2 3">
    <name type="scientific">Tenacibaculum tangerinum</name>
    <dbReference type="NCBI Taxonomy" id="3038772"/>
    <lineage>
        <taxon>Bacteria</taxon>
        <taxon>Pseudomonadati</taxon>
        <taxon>Bacteroidota</taxon>
        <taxon>Flavobacteriia</taxon>
        <taxon>Flavobacteriales</taxon>
        <taxon>Flavobacteriaceae</taxon>
        <taxon>Tenacibaculum</taxon>
    </lineage>
</organism>
<dbReference type="InterPro" id="IPR007372">
    <property type="entry name" value="Lipid/polyisoprenoid-bd_YceI"/>
</dbReference>
<dbReference type="EMBL" id="CP122539">
    <property type="protein sequence ID" value="WGH75954.1"/>
    <property type="molecule type" value="Genomic_DNA"/>
</dbReference>
<dbReference type="InterPro" id="IPR036761">
    <property type="entry name" value="TTHA0802/YceI-like_sf"/>
</dbReference>
<protein>
    <submittedName>
        <fullName evidence="2">YceI family protein</fullName>
    </submittedName>
</protein>
<keyword evidence="3" id="KW-1185">Reference proteome</keyword>
<name>A0ABY8L3E3_9FLAO</name>
<dbReference type="Proteomes" id="UP001232001">
    <property type="component" value="Chromosome"/>
</dbReference>
<reference evidence="2 3" key="1">
    <citation type="submission" date="2023-04" db="EMBL/GenBank/DDBJ databases">
        <title>Tenacibaculum tangerinum sp. nov., isolated from sea tidal flat of South Korea.</title>
        <authorList>
            <person name="Lee S.H."/>
            <person name="Kim J.-J."/>
        </authorList>
    </citation>
    <scope>NUCLEOTIDE SEQUENCE [LARGE SCALE GENOMIC DNA]</scope>
    <source>
        <strain evidence="2 3">GRR-S3-23</strain>
    </source>
</reference>
<dbReference type="Pfam" id="PF04264">
    <property type="entry name" value="YceI"/>
    <property type="match status" value="1"/>
</dbReference>
<dbReference type="SUPFAM" id="SSF101874">
    <property type="entry name" value="YceI-like"/>
    <property type="match status" value="1"/>
</dbReference>
<evidence type="ECO:0000259" key="1">
    <source>
        <dbReference type="Pfam" id="PF04264"/>
    </source>
</evidence>
<feature type="domain" description="Lipid/polyisoprenoid-binding YceI-like" evidence="1">
    <location>
        <begin position="72"/>
        <end position="184"/>
    </location>
</feature>
<accession>A0ABY8L3E3</accession>